<gene>
    <name evidence="7" type="ORF">DAPPUDRAFT_253175</name>
</gene>
<dbReference type="InterPro" id="IPR012337">
    <property type="entry name" value="RNaseH-like_sf"/>
</dbReference>
<keyword evidence="4" id="KW-0862">Zinc</keyword>
<evidence type="ECO:0000313" key="7">
    <source>
        <dbReference type="EMBL" id="EFX73346.1"/>
    </source>
</evidence>
<organism evidence="7 8">
    <name type="scientific">Daphnia pulex</name>
    <name type="common">Water flea</name>
    <dbReference type="NCBI Taxonomy" id="6669"/>
    <lineage>
        <taxon>Eukaryota</taxon>
        <taxon>Metazoa</taxon>
        <taxon>Ecdysozoa</taxon>
        <taxon>Arthropoda</taxon>
        <taxon>Crustacea</taxon>
        <taxon>Branchiopoda</taxon>
        <taxon>Diplostraca</taxon>
        <taxon>Cladocera</taxon>
        <taxon>Anomopoda</taxon>
        <taxon>Daphniidae</taxon>
        <taxon>Daphnia</taxon>
    </lineage>
</organism>
<dbReference type="InterPro" id="IPR052035">
    <property type="entry name" value="ZnF_BED_domain_contain"/>
</dbReference>
<sequence>MLSQLITNEHSKISKWEARLCPMLDTTIAQSLPFFYFLIQRLNDDTPDFSELGKIGKSGAITKAAWIAEKKLLRYFYMSSDADALHSVATILDLRFKIDYFRRAGWTISQINEMNGQAPDLWNLLYKPNQKGVRKSTDNERPQPGSSSVVDMLWFVVSSASQSANENEISIDEFELYLQEPLVLNSNFSCSLPEWWKKKEEKFPNLSHMGNDILAIPATSVPVERQFAGLVDIITPVRASLHAEAIQMLHEALSRSKMHVDSLYDKRFSVKNGEETSFQIT</sequence>
<dbReference type="HOGENOM" id="CLU_991318_0_0_1"/>
<keyword evidence="3" id="KW-0863">Zinc-finger</keyword>
<evidence type="ECO:0000256" key="1">
    <source>
        <dbReference type="ARBA" id="ARBA00004123"/>
    </source>
</evidence>
<dbReference type="GO" id="GO:0005634">
    <property type="term" value="C:nucleus"/>
    <property type="evidence" value="ECO:0007669"/>
    <property type="project" value="UniProtKB-SubCell"/>
</dbReference>
<dbReference type="OrthoDB" id="2381924at2759"/>
<evidence type="ECO:0000256" key="4">
    <source>
        <dbReference type="ARBA" id="ARBA00022833"/>
    </source>
</evidence>
<evidence type="ECO:0000313" key="8">
    <source>
        <dbReference type="Proteomes" id="UP000000305"/>
    </source>
</evidence>
<dbReference type="Pfam" id="PF05699">
    <property type="entry name" value="Dimer_Tnp_hAT"/>
    <property type="match status" value="1"/>
</dbReference>
<dbReference type="KEGG" id="dpx:DAPPUDRAFT_253175"/>
<proteinExistence type="predicted"/>
<keyword evidence="2" id="KW-0479">Metal-binding</keyword>
<evidence type="ECO:0000259" key="6">
    <source>
        <dbReference type="Pfam" id="PF05699"/>
    </source>
</evidence>
<dbReference type="GO" id="GO:0046983">
    <property type="term" value="F:protein dimerization activity"/>
    <property type="evidence" value="ECO:0007669"/>
    <property type="project" value="InterPro"/>
</dbReference>
<protein>
    <recommendedName>
        <fullName evidence="6">HAT C-terminal dimerisation domain-containing protein</fullName>
    </recommendedName>
</protein>
<dbReference type="PANTHER" id="PTHR46481">
    <property type="entry name" value="ZINC FINGER BED DOMAIN-CONTAINING PROTEIN 4"/>
    <property type="match status" value="1"/>
</dbReference>
<dbReference type="Proteomes" id="UP000000305">
    <property type="component" value="Unassembled WGS sequence"/>
</dbReference>
<name>E9H4A5_DAPPU</name>
<dbReference type="PANTHER" id="PTHR46481:SF10">
    <property type="entry name" value="ZINC FINGER BED DOMAIN-CONTAINING PROTEIN 39"/>
    <property type="match status" value="1"/>
</dbReference>
<dbReference type="SUPFAM" id="SSF53098">
    <property type="entry name" value="Ribonuclease H-like"/>
    <property type="match status" value="1"/>
</dbReference>
<keyword evidence="8" id="KW-1185">Reference proteome</keyword>
<feature type="domain" description="HAT C-terminal dimerisation" evidence="6">
    <location>
        <begin position="173"/>
        <end position="249"/>
    </location>
</feature>
<keyword evidence="5" id="KW-0539">Nucleus</keyword>
<comment type="subcellular location">
    <subcellularLocation>
        <location evidence="1">Nucleus</location>
    </subcellularLocation>
</comment>
<dbReference type="InterPro" id="IPR008906">
    <property type="entry name" value="HATC_C_dom"/>
</dbReference>
<evidence type="ECO:0000256" key="2">
    <source>
        <dbReference type="ARBA" id="ARBA00022723"/>
    </source>
</evidence>
<dbReference type="STRING" id="6669.E9H4A5"/>
<dbReference type="GO" id="GO:0008270">
    <property type="term" value="F:zinc ion binding"/>
    <property type="evidence" value="ECO:0007669"/>
    <property type="project" value="UniProtKB-KW"/>
</dbReference>
<accession>E9H4A5</accession>
<evidence type="ECO:0000256" key="5">
    <source>
        <dbReference type="ARBA" id="ARBA00023242"/>
    </source>
</evidence>
<dbReference type="AlphaFoldDB" id="E9H4A5"/>
<evidence type="ECO:0000256" key="3">
    <source>
        <dbReference type="ARBA" id="ARBA00022771"/>
    </source>
</evidence>
<reference evidence="7 8" key="1">
    <citation type="journal article" date="2011" name="Science">
        <title>The ecoresponsive genome of Daphnia pulex.</title>
        <authorList>
            <person name="Colbourne J.K."/>
            <person name="Pfrender M.E."/>
            <person name="Gilbert D."/>
            <person name="Thomas W.K."/>
            <person name="Tucker A."/>
            <person name="Oakley T.H."/>
            <person name="Tokishita S."/>
            <person name="Aerts A."/>
            <person name="Arnold G.J."/>
            <person name="Basu M.K."/>
            <person name="Bauer D.J."/>
            <person name="Caceres C.E."/>
            <person name="Carmel L."/>
            <person name="Casola C."/>
            <person name="Choi J.H."/>
            <person name="Detter J.C."/>
            <person name="Dong Q."/>
            <person name="Dusheyko S."/>
            <person name="Eads B.D."/>
            <person name="Frohlich T."/>
            <person name="Geiler-Samerotte K.A."/>
            <person name="Gerlach D."/>
            <person name="Hatcher P."/>
            <person name="Jogdeo S."/>
            <person name="Krijgsveld J."/>
            <person name="Kriventseva E.V."/>
            <person name="Kultz D."/>
            <person name="Laforsch C."/>
            <person name="Lindquist E."/>
            <person name="Lopez J."/>
            <person name="Manak J.R."/>
            <person name="Muller J."/>
            <person name="Pangilinan J."/>
            <person name="Patwardhan R.P."/>
            <person name="Pitluck S."/>
            <person name="Pritham E.J."/>
            <person name="Rechtsteiner A."/>
            <person name="Rho M."/>
            <person name="Rogozin I.B."/>
            <person name="Sakarya O."/>
            <person name="Salamov A."/>
            <person name="Schaack S."/>
            <person name="Shapiro H."/>
            <person name="Shiga Y."/>
            <person name="Skalitzky C."/>
            <person name="Smith Z."/>
            <person name="Souvorov A."/>
            <person name="Sung W."/>
            <person name="Tang Z."/>
            <person name="Tsuchiya D."/>
            <person name="Tu H."/>
            <person name="Vos H."/>
            <person name="Wang M."/>
            <person name="Wolf Y.I."/>
            <person name="Yamagata H."/>
            <person name="Yamada T."/>
            <person name="Ye Y."/>
            <person name="Shaw J.R."/>
            <person name="Andrews J."/>
            <person name="Crease T.J."/>
            <person name="Tang H."/>
            <person name="Lucas S.M."/>
            <person name="Robertson H.M."/>
            <person name="Bork P."/>
            <person name="Koonin E.V."/>
            <person name="Zdobnov E.M."/>
            <person name="Grigoriev I.V."/>
            <person name="Lynch M."/>
            <person name="Boore J.L."/>
        </authorList>
    </citation>
    <scope>NUCLEOTIDE SEQUENCE [LARGE SCALE GENOMIC DNA]</scope>
</reference>
<dbReference type="InParanoid" id="E9H4A5"/>
<dbReference type="EMBL" id="GL732591">
    <property type="protein sequence ID" value="EFX73346.1"/>
    <property type="molecule type" value="Genomic_DNA"/>
</dbReference>